<feature type="region of interest" description="Disordered" evidence="13">
    <location>
        <begin position="181"/>
        <end position="204"/>
    </location>
</feature>
<evidence type="ECO:0000256" key="6">
    <source>
        <dbReference type="ARBA" id="ARBA00022679"/>
    </source>
</evidence>
<feature type="domain" description="WW" evidence="15">
    <location>
        <begin position="196"/>
        <end position="229"/>
    </location>
</feature>
<dbReference type="PANTHER" id="PTHR11254:SF440">
    <property type="entry name" value="E3 UBIQUITIN-PROTEIN LIGASE NEDD-4"/>
    <property type="match status" value="1"/>
</dbReference>
<dbReference type="GO" id="GO:0019871">
    <property type="term" value="F:sodium channel inhibitor activity"/>
    <property type="evidence" value="ECO:0007669"/>
    <property type="project" value="TreeGrafter"/>
</dbReference>
<dbReference type="PROSITE" id="PS50237">
    <property type="entry name" value="HECT"/>
    <property type="match status" value="1"/>
</dbReference>
<dbReference type="InterPro" id="IPR036020">
    <property type="entry name" value="WW_dom_sf"/>
</dbReference>
<dbReference type="GO" id="GO:0061630">
    <property type="term" value="F:ubiquitin protein ligase activity"/>
    <property type="evidence" value="ECO:0007669"/>
    <property type="project" value="UniProtKB-EC"/>
</dbReference>
<dbReference type="PROSITE" id="PS50004">
    <property type="entry name" value="C2"/>
    <property type="match status" value="1"/>
</dbReference>
<keyword evidence="7" id="KW-0677">Repeat</keyword>
<dbReference type="CDD" id="cd00078">
    <property type="entry name" value="HECTc"/>
    <property type="match status" value="1"/>
</dbReference>
<evidence type="ECO:0000256" key="11">
    <source>
        <dbReference type="PIRSR" id="PIRSR001569-1"/>
    </source>
</evidence>
<comment type="caution">
    <text evidence="17">The sequence shown here is derived from an EMBL/GenBank/DDBJ whole genome shotgun (WGS) entry which is preliminary data.</text>
</comment>
<dbReference type="GO" id="GO:0048260">
    <property type="term" value="P:positive regulation of receptor-mediated endocytosis"/>
    <property type="evidence" value="ECO:0007669"/>
    <property type="project" value="UniProtKB-ARBA"/>
</dbReference>
<organism evidence="17 18">
    <name type="scientific">Popillia japonica</name>
    <name type="common">Japanese beetle</name>
    <dbReference type="NCBI Taxonomy" id="7064"/>
    <lineage>
        <taxon>Eukaryota</taxon>
        <taxon>Metazoa</taxon>
        <taxon>Ecdysozoa</taxon>
        <taxon>Arthropoda</taxon>
        <taxon>Hexapoda</taxon>
        <taxon>Insecta</taxon>
        <taxon>Pterygota</taxon>
        <taxon>Neoptera</taxon>
        <taxon>Endopterygota</taxon>
        <taxon>Coleoptera</taxon>
        <taxon>Polyphaga</taxon>
        <taxon>Scarabaeiformia</taxon>
        <taxon>Scarabaeidae</taxon>
        <taxon>Rutelinae</taxon>
        <taxon>Popillia</taxon>
    </lineage>
</organism>
<dbReference type="FunFam" id="3.30.2410.10:FF:000001">
    <property type="entry name" value="E3 ubiquitin-protein ligase NEDD4-like"/>
    <property type="match status" value="1"/>
</dbReference>
<keyword evidence="5" id="KW-0597">Phosphoprotein</keyword>
<feature type="compositionally biased region" description="Polar residues" evidence="13">
    <location>
        <begin position="337"/>
        <end position="346"/>
    </location>
</feature>
<dbReference type="FunFam" id="2.20.70.10:FF:000017">
    <property type="entry name" value="E3 ubiquitin-protein ligase"/>
    <property type="match status" value="1"/>
</dbReference>
<dbReference type="Pfam" id="PF00168">
    <property type="entry name" value="C2"/>
    <property type="match status" value="1"/>
</dbReference>
<evidence type="ECO:0000256" key="4">
    <source>
        <dbReference type="ARBA" id="ARBA00022490"/>
    </source>
</evidence>
<evidence type="ECO:0000256" key="8">
    <source>
        <dbReference type="ARBA" id="ARBA00022786"/>
    </source>
</evidence>
<evidence type="ECO:0000313" key="17">
    <source>
        <dbReference type="EMBL" id="KAK9693822.1"/>
    </source>
</evidence>
<dbReference type="EC" id="2.3.2.26" evidence="10"/>
<keyword evidence="9" id="KW-0832">Ubl conjugation</keyword>
<dbReference type="CDD" id="cd04033">
    <property type="entry name" value="C2_NEDD4_NEDD4L"/>
    <property type="match status" value="1"/>
</dbReference>
<dbReference type="Gene3D" id="2.60.40.150">
    <property type="entry name" value="C2 domain"/>
    <property type="match status" value="1"/>
</dbReference>
<evidence type="ECO:0000256" key="9">
    <source>
        <dbReference type="ARBA" id="ARBA00022843"/>
    </source>
</evidence>
<dbReference type="SMART" id="SM00456">
    <property type="entry name" value="WW"/>
    <property type="match status" value="3"/>
</dbReference>
<dbReference type="GO" id="GO:0006511">
    <property type="term" value="P:ubiquitin-dependent protein catabolic process"/>
    <property type="evidence" value="ECO:0007669"/>
    <property type="project" value="InterPro"/>
</dbReference>
<dbReference type="SMART" id="SM00239">
    <property type="entry name" value="C2"/>
    <property type="match status" value="1"/>
</dbReference>
<dbReference type="Proteomes" id="UP001458880">
    <property type="component" value="Unassembled WGS sequence"/>
</dbReference>
<evidence type="ECO:0000256" key="7">
    <source>
        <dbReference type="ARBA" id="ARBA00022737"/>
    </source>
</evidence>
<comment type="subcellular location">
    <subcellularLocation>
        <location evidence="2">Cytoplasm</location>
    </subcellularLocation>
</comment>
<feature type="domain" description="HECT" evidence="16">
    <location>
        <begin position="447"/>
        <end position="776"/>
    </location>
</feature>
<feature type="region of interest" description="Disordered" evidence="13">
    <location>
        <begin position="326"/>
        <end position="353"/>
    </location>
</feature>
<evidence type="ECO:0000259" key="15">
    <source>
        <dbReference type="PROSITE" id="PS50020"/>
    </source>
</evidence>
<dbReference type="GO" id="GO:0016567">
    <property type="term" value="P:protein ubiquitination"/>
    <property type="evidence" value="ECO:0007669"/>
    <property type="project" value="TreeGrafter"/>
</dbReference>
<dbReference type="SUPFAM" id="SSF51045">
    <property type="entry name" value="WW domain"/>
    <property type="match status" value="3"/>
</dbReference>
<dbReference type="InterPro" id="IPR050409">
    <property type="entry name" value="E3_ubiq-protein_ligase"/>
</dbReference>
<comment type="pathway">
    <text evidence="3 10">Protein modification; protein ubiquitination.</text>
</comment>
<dbReference type="EMBL" id="JASPKY010000530">
    <property type="protein sequence ID" value="KAK9693822.1"/>
    <property type="molecule type" value="Genomic_DNA"/>
</dbReference>
<keyword evidence="4" id="KW-0963">Cytoplasm</keyword>
<keyword evidence="18" id="KW-1185">Reference proteome</keyword>
<evidence type="ECO:0000256" key="12">
    <source>
        <dbReference type="PROSITE-ProRule" id="PRU00104"/>
    </source>
</evidence>
<comment type="catalytic activity">
    <reaction evidence="1 10">
        <text>S-ubiquitinyl-[E2 ubiquitin-conjugating enzyme]-L-cysteine + [acceptor protein]-L-lysine = [E2 ubiquitin-conjugating enzyme]-L-cysteine + N(6)-ubiquitinyl-[acceptor protein]-L-lysine.</text>
        <dbReference type="EC" id="2.3.2.26"/>
    </reaction>
</comment>
<dbReference type="FunFam" id="3.90.1750.10:FF:000001">
    <property type="entry name" value="E3 ubiquitin-protein ligase NEDD4-like"/>
    <property type="match status" value="1"/>
</dbReference>
<keyword evidence="6 10" id="KW-0808">Transferase</keyword>
<sequence>MASESIYGYIPRLGIDDYSDEPTSNLRITVVRGIGLAKKDIFGASDPYVRIDLNTINGDETIDSVLTKTKKKTLNPTWDEEFVFRVKPAEHKLVLQVFDENRLTRDDFLGMVELTLINLPKEQEGRVIAPTKYVLRPRSDYSARSRVRGYLEVYHAYLRNNTPTTTEERTDTDWQIVGDEPPTQPNFFNTSTESNPDLPQGWEERQDANGRTYYVNHIARTTQWERPTLTNNVDNQLQEQRVLEQAVEFERRFHISVDDDNELNNTNATQTDDTTDSNDTSRRDSTSSNSLNPSLQTEGLPQGWSIQVAPNGRIFFIDHNERTTSWVDPRTGRASPMPNQLTTPLQSRKPDDDLGPLPEGWEERIHSDGRIFFIDHNTRSTQWEDPRLLNPSIAGPAIPYSRDYKRKYEYMKQQLKKPSNVPTKFEIKVRRSHILEDSYRVISSVSRVDNLKTKLWVEFEAEVGLDYGGLAREWFFLLSKEMFNPMYSAMDNYTLQINPFSGMCNEEHLNYFKFIGRTAGMAVYHGKLLDAFFIRPFYKMMLGKQIDLKDMESVDSEYFKSLMWIKENDPAGLDLTFSVDEDSFGQTTVVELKQNGANIPVDNSNKDEYIDCVIRWRFVSRVQNQMDAFLNGFSELVPLGLIKIFDEHELELLMCGIQNIDVKDWKLNTMYKGDYHSNHIVVQWFWRVVLSFPNEMRARLLQFVTGTSRVPMNGFKELYGSNGPQLFTIEKWGTIFNYPRAHTCFNRLDLPPYESYQQLRDKLIKAIEGSQGFAGVD</sequence>
<dbReference type="AlphaFoldDB" id="A0AAW1IV22"/>
<dbReference type="SUPFAM" id="SSF49562">
    <property type="entry name" value="C2 domain (Calcium/lipid-binding domain, CaLB)"/>
    <property type="match status" value="1"/>
</dbReference>
<evidence type="ECO:0000256" key="1">
    <source>
        <dbReference type="ARBA" id="ARBA00000885"/>
    </source>
</evidence>
<reference evidence="17 18" key="1">
    <citation type="journal article" date="2024" name="BMC Genomics">
        <title>De novo assembly and annotation of Popillia japonica's genome with initial clues to its potential as an invasive pest.</title>
        <authorList>
            <person name="Cucini C."/>
            <person name="Boschi S."/>
            <person name="Funari R."/>
            <person name="Cardaioli E."/>
            <person name="Iannotti N."/>
            <person name="Marturano G."/>
            <person name="Paoli F."/>
            <person name="Bruttini M."/>
            <person name="Carapelli A."/>
            <person name="Frati F."/>
            <person name="Nardi F."/>
        </authorList>
    </citation>
    <scope>NUCLEOTIDE SEQUENCE [LARGE SCALE GENOMIC DNA]</scope>
    <source>
        <strain evidence="17">DMR45628</strain>
    </source>
</reference>
<evidence type="ECO:0000259" key="16">
    <source>
        <dbReference type="PROSITE" id="PS50237"/>
    </source>
</evidence>
<evidence type="ECO:0000259" key="14">
    <source>
        <dbReference type="PROSITE" id="PS50004"/>
    </source>
</evidence>
<dbReference type="GO" id="GO:0045879">
    <property type="term" value="P:negative regulation of smoothened signaling pathway"/>
    <property type="evidence" value="ECO:0007669"/>
    <property type="project" value="UniProtKB-ARBA"/>
</dbReference>
<dbReference type="InterPro" id="IPR024928">
    <property type="entry name" value="E3_ub_ligase_SMURF1"/>
</dbReference>
<dbReference type="Pfam" id="PF00632">
    <property type="entry name" value="HECT"/>
    <property type="match status" value="1"/>
</dbReference>
<dbReference type="Gene3D" id="2.20.70.10">
    <property type="match status" value="2"/>
</dbReference>
<gene>
    <name evidence="17" type="ORF">QE152_g33920</name>
</gene>
<dbReference type="InterPro" id="IPR035983">
    <property type="entry name" value="Hect_E3_ubiquitin_ligase"/>
</dbReference>
<dbReference type="PIRSF" id="PIRSF001569">
    <property type="entry name" value="E3_ub_ligase_SMURF1"/>
    <property type="match status" value="1"/>
</dbReference>
<keyword evidence="8 10" id="KW-0833">Ubl conjugation pathway</keyword>
<evidence type="ECO:0000256" key="13">
    <source>
        <dbReference type="SAM" id="MobiDB-lite"/>
    </source>
</evidence>
<feature type="region of interest" description="Disordered" evidence="13">
    <location>
        <begin position="258"/>
        <end position="303"/>
    </location>
</feature>
<dbReference type="SMART" id="SM00119">
    <property type="entry name" value="HECTc"/>
    <property type="match status" value="1"/>
</dbReference>
<dbReference type="PANTHER" id="PTHR11254">
    <property type="entry name" value="HECT DOMAIN UBIQUITIN-PROTEIN LIGASE"/>
    <property type="match status" value="1"/>
</dbReference>
<dbReference type="InterPro" id="IPR001202">
    <property type="entry name" value="WW_dom"/>
</dbReference>
<evidence type="ECO:0000256" key="10">
    <source>
        <dbReference type="PIRNR" id="PIRNR001569"/>
    </source>
</evidence>
<evidence type="ECO:0000313" key="18">
    <source>
        <dbReference type="Proteomes" id="UP001458880"/>
    </source>
</evidence>
<dbReference type="InterPro" id="IPR000008">
    <property type="entry name" value="C2_dom"/>
</dbReference>
<dbReference type="Gene3D" id="3.30.2410.10">
    <property type="entry name" value="Hect, E3 ligase catalytic domain"/>
    <property type="match status" value="1"/>
</dbReference>
<feature type="domain" description="WW" evidence="15">
    <location>
        <begin position="298"/>
        <end position="331"/>
    </location>
</feature>
<dbReference type="FunFam" id="3.30.2160.10:FF:000001">
    <property type="entry name" value="E3 ubiquitin-protein ligase NEDD4-like"/>
    <property type="match status" value="1"/>
</dbReference>
<dbReference type="CDD" id="cd00201">
    <property type="entry name" value="WW"/>
    <property type="match status" value="3"/>
</dbReference>
<accession>A0AAW1IV22</accession>
<evidence type="ECO:0000256" key="2">
    <source>
        <dbReference type="ARBA" id="ARBA00004496"/>
    </source>
</evidence>
<dbReference type="GO" id="GO:0005737">
    <property type="term" value="C:cytoplasm"/>
    <property type="evidence" value="ECO:0007669"/>
    <property type="project" value="UniProtKB-SubCell"/>
</dbReference>
<dbReference type="PROSITE" id="PS50020">
    <property type="entry name" value="WW_DOMAIN_2"/>
    <property type="match status" value="3"/>
</dbReference>
<dbReference type="SUPFAM" id="SSF56204">
    <property type="entry name" value="Hect, E3 ligase catalytic domain"/>
    <property type="match status" value="1"/>
</dbReference>
<dbReference type="FunFam" id="2.60.40.150:FF:000096">
    <property type="entry name" value="E3 ubiquitin-protein ligase Nedd-4"/>
    <property type="match status" value="1"/>
</dbReference>
<dbReference type="FunFam" id="2.20.70.10:FF:000037">
    <property type="entry name" value="E3 ubiquitin-protein ligase nedd-4"/>
    <property type="match status" value="1"/>
</dbReference>
<protein>
    <recommendedName>
        <fullName evidence="10">E3 ubiquitin-protein ligase</fullName>
        <ecNumber evidence="10">2.3.2.26</ecNumber>
    </recommendedName>
</protein>
<dbReference type="InterPro" id="IPR035892">
    <property type="entry name" value="C2_domain_sf"/>
</dbReference>
<dbReference type="InterPro" id="IPR000569">
    <property type="entry name" value="HECT_dom"/>
</dbReference>
<evidence type="ECO:0000256" key="3">
    <source>
        <dbReference type="ARBA" id="ARBA00004906"/>
    </source>
</evidence>
<feature type="domain" description="WW" evidence="15">
    <location>
        <begin position="355"/>
        <end position="388"/>
    </location>
</feature>
<proteinExistence type="predicted"/>
<dbReference type="FunFam" id="3.90.1750.10:FF:000026">
    <property type="entry name" value="E3 ubiquitin-protein ligase HACE1"/>
    <property type="match status" value="1"/>
</dbReference>
<feature type="domain" description="C2" evidence="14">
    <location>
        <begin position="7"/>
        <end position="129"/>
    </location>
</feature>
<name>A0AAW1IV22_POPJA</name>
<dbReference type="Gene3D" id="3.30.2160.10">
    <property type="entry name" value="Hect, E3 ligase catalytic domain"/>
    <property type="match status" value="1"/>
</dbReference>
<dbReference type="PROSITE" id="PS01159">
    <property type="entry name" value="WW_DOMAIN_1"/>
    <property type="match status" value="3"/>
</dbReference>
<evidence type="ECO:0000256" key="5">
    <source>
        <dbReference type="ARBA" id="ARBA00022553"/>
    </source>
</evidence>
<feature type="compositionally biased region" description="Polar residues" evidence="13">
    <location>
        <begin position="185"/>
        <end position="197"/>
    </location>
</feature>
<dbReference type="Gene3D" id="3.90.1750.10">
    <property type="entry name" value="Hect, E3 ligase catalytic domains"/>
    <property type="match status" value="1"/>
</dbReference>
<dbReference type="Pfam" id="PF00397">
    <property type="entry name" value="WW"/>
    <property type="match status" value="3"/>
</dbReference>
<dbReference type="GO" id="GO:0048814">
    <property type="term" value="P:regulation of dendrite morphogenesis"/>
    <property type="evidence" value="ECO:0007669"/>
    <property type="project" value="TreeGrafter"/>
</dbReference>
<feature type="active site" description="Glycyl thioester intermediate" evidence="11 12">
    <location>
        <position position="744"/>
    </location>
</feature>